<reference evidence="2 3" key="1">
    <citation type="journal article" date="2013" name="Antonie Van Leeuwenhoek">
        <title>Dongia rigui sp. nov., isolated from freshwater of a large wetland in Korea.</title>
        <authorList>
            <person name="Baik K.S."/>
            <person name="Hwang Y.M."/>
            <person name="Choi J.S."/>
            <person name="Kwon J."/>
            <person name="Seong C.N."/>
        </authorList>
    </citation>
    <scope>NUCLEOTIDE SEQUENCE [LARGE SCALE GENOMIC DNA]</scope>
    <source>
        <strain evidence="2 3">04SU4-P</strain>
    </source>
</reference>
<evidence type="ECO:0000256" key="1">
    <source>
        <dbReference type="SAM" id="MobiDB-lite"/>
    </source>
</evidence>
<keyword evidence="3" id="KW-1185">Reference proteome</keyword>
<dbReference type="RefSeq" id="WP_320500662.1">
    <property type="nucleotide sequence ID" value="NZ_JAXCLX010000001.1"/>
</dbReference>
<evidence type="ECO:0000313" key="3">
    <source>
        <dbReference type="Proteomes" id="UP001271769"/>
    </source>
</evidence>
<gene>
    <name evidence="2" type="ORF">SMD31_09930</name>
</gene>
<protein>
    <submittedName>
        <fullName evidence="2">Uncharacterized protein</fullName>
    </submittedName>
</protein>
<organism evidence="2 3">
    <name type="scientific">Dongia rigui</name>
    <dbReference type="NCBI Taxonomy" id="940149"/>
    <lineage>
        <taxon>Bacteria</taxon>
        <taxon>Pseudomonadati</taxon>
        <taxon>Pseudomonadota</taxon>
        <taxon>Alphaproteobacteria</taxon>
        <taxon>Rhodospirillales</taxon>
        <taxon>Dongiaceae</taxon>
        <taxon>Dongia</taxon>
    </lineage>
</organism>
<name>A0ABU5DYA3_9PROT</name>
<feature type="region of interest" description="Disordered" evidence="1">
    <location>
        <begin position="66"/>
        <end position="107"/>
    </location>
</feature>
<dbReference type="Proteomes" id="UP001271769">
    <property type="component" value="Unassembled WGS sequence"/>
</dbReference>
<evidence type="ECO:0000313" key="2">
    <source>
        <dbReference type="EMBL" id="MDY0872244.1"/>
    </source>
</evidence>
<comment type="caution">
    <text evidence="2">The sequence shown here is derived from an EMBL/GenBank/DDBJ whole genome shotgun (WGS) entry which is preliminary data.</text>
</comment>
<accession>A0ABU5DYA3</accession>
<sequence length="164" mass="16770">MAEIGPLLLPPPAVYSGRSVAPARGASGGRQSGDDSAYLATVDATADATGGGAKAKQFRFRVLDGGRSDTLGNAELPATSRQPDAADDTSRAALGREGNAGGGKQLPLGTFSAPFMAQLIAQEQLQAGLHDPPIKQADRAYRQAGGEPALNDPDNSVARFKIAV</sequence>
<dbReference type="EMBL" id="JAXCLX010000001">
    <property type="protein sequence ID" value="MDY0872244.1"/>
    <property type="molecule type" value="Genomic_DNA"/>
</dbReference>
<feature type="region of interest" description="Disordered" evidence="1">
    <location>
        <begin position="1"/>
        <end position="35"/>
    </location>
</feature>
<proteinExistence type="predicted"/>